<evidence type="ECO:0000313" key="4">
    <source>
        <dbReference type="Proteomes" id="UP001307889"/>
    </source>
</evidence>
<organism evidence="3 4">
    <name type="scientific">Nesidiocoris tenuis</name>
    <dbReference type="NCBI Taxonomy" id="355587"/>
    <lineage>
        <taxon>Eukaryota</taxon>
        <taxon>Metazoa</taxon>
        <taxon>Ecdysozoa</taxon>
        <taxon>Arthropoda</taxon>
        <taxon>Hexapoda</taxon>
        <taxon>Insecta</taxon>
        <taxon>Pterygota</taxon>
        <taxon>Neoptera</taxon>
        <taxon>Paraneoptera</taxon>
        <taxon>Hemiptera</taxon>
        <taxon>Heteroptera</taxon>
        <taxon>Panheteroptera</taxon>
        <taxon>Cimicomorpha</taxon>
        <taxon>Miridae</taxon>
        <taxon>Dicyphina</taxon>
        <taxon>Nesidiocoris</taxon>
    </lineage>
</organism>
<proteinExistence type="predicted"/>
<accession>A0ABN7AKH8</accession>
<dbReference type="Gene3D" id="2.60.120.340">
    <property type="entry name" value="Nucleoplasmin core domain"/>
    <property type="match status" value="1"/>
</dbReference>
<dbReference type="GO" id="GO:0016853">
    <property type="term" value="F:isomerase activity"/>
    <property type="evidence" value="ECO:0007669"/>
    <property type="project" value="UniProtKB-KW"/>
</dbReference>
<gene>
    <name evidence="3" type="ORF">NTJ_05564</name>
</gene>
<dbReference type="EMBL" id="AP028911">
    <property type="protein sequence ID" value="BES92755.1"/>
    <property type="molecule type" value="Genomic_DNA"/>
</dbReference>
<protein>
    <submittedName>
        <fullName evidence="3">Peptidyl-prolyl cis-trans isomerase</fullName>
    </submittedName>
</protein>
<dbReference type="Proteomes" id="UP001307889">
    <property type="component" value="Chromosome 3"/>
</dbReference>
<feature type="domain" description="Nucleoplasmin-like" evidence="2">
    <location>
        <begin position="14"/>
        <end position="113"/>
    </location>
</feature>
<dbReference type="Pfam" id="PF17800">
    <property type="entry name" value="NPL"/>
    <property type="match status" value="1"/>
</dbReference>
<dbReference type="InterPro" id="IPR041232">
    <property type="entry name" value="NPL"/>
</dbReference>
<name>A0ABN7AKH8_9HEMI</name>
<sequence>MMKNGSVDSFMGNYGIVLVPNKRLKVIFDQPFHLKMAVLDFNGFVKQEAHFRVMLIDNNDDQAVPITLCILNKQTCIQIPLDLKFEIGDDVSFFVRTECNMNSHSFTVHLSGVTSKNPDDVLSRPLISLSPKKTSDLIKPRSTSLPEEHFQPKRQLPAPLMKIPPDTGTRSCLSTPTTTSPPPTPLKMSARSAENIPLNPPNSPSTKKSSNWARSSFKAGGDLVGRLGKLIKP</sequence>
<keyword evidence="4" id="KW-1185">Reference proteome</keyword>
<evidence type="ECO:0000259" key="2">
    <source>
        <dbReference type="Pfam" id="PF17800"/>
    </source>
</evidence>
<reference evidence="3 4" key="1">
    <citation type="submission" date="2023-09" db="EMBL/GenBank/DDBJ databases">
        <title>Nesidiocoris tenuis whole genome shotgun sequence.</title>
        <authorList>
            <person name="Shibata T."/>
            <person name="Shimoda M."/>
            <person name="Kobayashi T."/>
            <person name="Uehara T."/>
        </authorList>
    </citation>
    <scope>NUCLEOTIDE SEQUENCE [LARGE SCALE GENOMIC DNA]</scope>
    <source>
        <strain evidence="3 4">Japan</strain>
    </source>
</reference>
<evidence type="ECO:0000313" key="3">
    <source>
        <dbReference type="EMBL" id="BES92755.1"/>
    </source>
</evidence>
<feature type="region of interest" description="Disordered" evidence="1">
    <location>
        <begin position="133"/>
        <end position="218"/>
    </location>
</feature>
<evidence type="ECO:0000256" key="1">
    <source>
        <dbReference type="SAM" id="MobiDB-lite"/>
    </source>
</evidence>
<keyword evidence="3" id="KW-0413">Isomerase</keyword>